<dbReference type="EMBL" id="CP001682">
    <property type="protein sequence ID" value="ACU95005.1"/>
    <property type="molecule type" value="Genomic_DNA"/>
</dbReference>
<dbReference type="InterPro" id="IPR000064">
    <property type="entry name" value="NLP_P60_dom"/>
</dbReference>
<keyword evidence="4" id="KW-0378">Hydrolase</keyword>
<feature type="compositionally biased region" description="Basic and acidic residues" evidence="7">
    <location>
        <begin position="224"/>
        <end position="253"/>
    </location>
</feature>
<dbReference type="PANTHER" id="PTHR47053:SF1">
    <property type="entry name" value="MUREIN DD-ENDOPEPTIDASE MEPH-RELATED"/>
    <property type="match status" value="1"/>
</dbReference>
<keyword evidence="6" id="KW-0175">Coiled coil</keyword>
<feature type="signal peptide" evidence="8">
    <location>
        <begin position="1"/>
        <end position="31"/>
    </location>
</feature>
<dbReference type="SUPFAM" id="SSF54001">
    <property type="entry name" value="Cysteine proteinases"/>
    <property type="match status" value="1"/>
</dbReference>
<dbReference type="Proteomes" id="UP000000954">
    <property type="component" value="Chromosome"/>
</dbReference>
<dbReference type="PANTHER" id="PTHR47053">
    <property type="entry name" value="MUREIN DD-ENDOPEPTIDASE MEPH-RELATED"/>
    <property type="match status" value="1"/>
</dbReference>
<comment type="similarity">
    <text evidence="1">Belongs to the peptidase C40 family.</text>
</comment>
<evidence type="ECO:0000256" key="6">
    <source>
        <dbReference type="SAM" id="Coils"/>
    </source>
</evidence>
<dbReference type="GO" id="GO:0008234">
    <property type="term" value="F:cysteine-type peptidase activity"/>
    <property type="evidence" value="ECO:0007669"/>
    <property type="project" value="UniProtKB-KW"/>
</dbReference>
<dbReference type="AlphaFoldDB" id="C7ML58"/>
<keyword evidence="11" id="KW-1185">Reference proteome</keyword>
<dbReference type="Pfam" id="PF24568">
    <property type="entry name" value="CC_PcsB"/>
    <property type="match status" value="1"/>
</dbReference>
<feature type="region of interest" description="Disordered" evidence="7">
    <location>
        <begin position="224"/>
        <end position="266"/>
    </location>
</feature>
<evidence type="ECO:0000256" key="7">
    <source>
        <dbReference type="SAM" id="MobiDB-lite"/>
    </source>
</evidence>
<dbReference type="GO" id="GO:0006508">
    <property type="term" value="P:proteolysis"/>
    <property type="evidence" value="ECO:0007669"/>
    <property type="project" value="UniProtKB-KW"/>
</dbReference>
<evidence type="ECO:0000256" key="8">
    <source>
        <dbReference type="SAM" id="SignalP"/>
    </source>
</evidence>
<dbReference type="Pfam" id="PF00877">
    <property type="entry name" value="NLPC_P60"/>
    <property type="match status" value="1"/>
</dbReference>
<organism evidence="10 11">
    <name type="scientific">Cryptobacterium curtum (strain ATCC 700683 / DSM 15641 / CCUG 43107 / 12-3)</name>
    <dbReference type="NCBI Taxonomy" id="469378"/>
    <lineage>
        <taxon>Bacteria</taxon>
        <taxon>Bacillati</taxon>
        <taxon>Actinomycetota</taxon>
        <taxon>Coriobacteriia</taxon>
        <taxon>Eggerthellales</taxon>
        <taxon>Eggerthellaceae</taxon>
        <taxon>Cryptobacterium</taxon>
    </lineage>
</organism>
<dbReference type="InterPro" id="IPR057309">
    <property type="entry name" value="PcsB_CC"/>
</dbReference>
<dbReference type="CDD" id="cd06503">
    <property type="entry name" value="ATP-synt_Fo_b"/>
    <property type="match status" value="1"/>
</dbReference>
<evidence type="ECO:0000256" key="1">
    <source>
        <dbReference type="ARBA" id="ARBA00007074"/>
    </source>
</evidence>
<evidence type="ECO:0000256" key="5">
    <source>
        <dbReference type="ARBA" id="ARBA00022807"/>
    </source>
</evidence>
<dbReference type="InterPro" id="IPR051202">
    <property type="entry name" value="Peptidase_C40"/>
</dbReference>
<dbReference type="eggNOG" id="COG3883">
    <property type="taxonomic scope" value="Bacteria"/>
</dbReference>
<dbReference type="KEGG" id="ccu:Ccur_13280"/>
<dbReference type="Gene3D" id="6.10.250.3150">
    <property type="match status" value="1"/>
</dbReference>
<proteinExistence type="inferred from homology"/>
<dbReference type="PROSITE" id="PS51935">
    <property type="entry name" value="NLPC_P60"/>
    <property type="match status" value="1"/>
</dbReference>
<dbReference type="STRING" id="469378.Ccur_13280"/>
<dbReference type="InterPro" id="IPR038765">
    <property type="entry name" value="Papain-like_cys_pep_sf"/>
</dbReference>
<dbReference type="HOGENOM" id="CLU_034085_0_2_11"/>
<dbReference type="Gene3D" id="3.90.1720.10">
    <property type="entry name" value="endopeptidase domain like (from Nostoc punctiforme)"/>
    <property type="match status" value="1"/>
</dbReference>
<evidence type="ECO:0000259" key="9">
    <source>
        <dbReference type="PROSITE" id="PS51935"/>
    </source>
</evidence>
<dbReference type="InterPro" id="IPR006311">
    <property type="entry name" value="TAT_signal"/>
</dbReference>
<feature type="coiled-coil region" evidence="6">
    <location>
        <begin position="55"/>
        <end position="110"/>
    </location>
</feature>
<name>C7ML58_CRYCD</name>
<feature type="domain" description="NlpC/P60" evidence="9">
    <location>
        <begin position="265"/>
        <end position="371"/>
    </location>
</feature>
<keyword evidence="2" id="KW-0645">Protease</keyword>
<keyword evidence="5" id="KW-0788">Thiol protease</keyword>
<protein>
    <submittedName>
        <fullName evidence="10">NlpC/P60 family protein</fullName>
    </submittedName>
</protein>
<evidence type="ECO:0000256" key="2">
    <source>
        <dbReference type="ARBA" id="ARBA00022670"/>
    </source>
</evidence>
<evidence type="ECO:0000256" key="4">
    <source>
        <dbReference type="ARBA" id="ARBA00022801"/>
    </source>
</evidence>
<dbReference type="RefSeq" id="WP_015778868.1">
    <property type="nucleotide sequence ID" value="NC_013170.1"/>
</dbReference>
<evidence type="ECO:0000313" key="10">
    <source>
        <dbReference type="EMBL" id="ACU95005.1"/>
    </source>
</evidence>
<feature type="chain" id="PRO_5002980297" evidence="8">
    <location>
        <begin position="32"/>
        <end position="371"/>
    </location>
</feature>
<dbReference type="PROSITE" id="PS51318">
    <property type="entry name" value="TAT"/>
    <property type="match status" value="1"/>
</dbReference>
<sequence>MNSKHTSFPRRTFIAASAMAGVATLMPSAFADPVSDAQSQADSAASALSDKQAQAEAALSSLNAMQDSLDEASDKYQEALDEQNAAQQAMDEAQRQVDEATANITQMQKRLSTRVRSMYRTGSGTFLDVLTGATSFEDFATGLDLLNDMSEDDAKLVSDLKNTRVQLTAARDEYAAQEKVAQQKAEEAEEVKRQAEATVSQYQATYDSLSSEVQQLLEQKREAEEKVREAQAEAEAQRQREQAAREEQQRQRDSATTNRYVPSAPTDGNAIVARAQSCLGLPYVWGAVGPSGYDCSGLVSYCVTGRHERIGTASTFYSWPAVSNPQPGDIVACSSHHCAIYIGNNQMIEAPTFGIPVKVSALRGSKIVRYA</sequence>
<dbReference type="eggNOG" id="COG0791">
    <property type="taxonomic scope" value="Bacteria"/>
</dbReference>
<evidence type="ECO:0000313" key="11">
    <source>
        <dbReference type="Proteomes" id="UP000000954"/>
    </source>
</evidence>
<accession>C7ML58</accession>
<gene>
    <name evidence="10" type="ordered locus">Ccur_13280</name>
</gene>
<evidence type="ECO:0000256" key="3">
    <source>
        <dbReference type="ARBA" id="ARBA00022729"/>
    </source>
</evidence>
<reference evidence="10 11" key="1">
    <citation type="journal article" date="2009" name="Stand. Genomic Sci.">
        <title>Complete genome sequence of Cryptobacterium curtum type strain (12-3).</title>
        <authorList>
            <person name="Mavrommatis K."/>
            <person name="Pukall R."/>
            <person name="Rohde C."/>
            <person name="Chen F."/>
            <person name="Sims D."/>
            <person name="Brettin T."/>
            <person name="Kuske C."/>
            <person name="Detter J.C."/>
            <person name="Han C."/>
            <person name="Lapidus A."/>
            <person name="Copeland A."/>
            <person name="Glavina Del Rio T."/>
            <person name="Nolan M."/>
            <person name="Lucas S."/>
            <person name="Tice H."/>
            <person name="Cheng J.F."/>
            <person name="Bruce D."/>
            <person name="Goodwin L."/>
            <person name="Pitluck S."/>
            <person name="Ovchinnikova G."/>
            <person name="Pati A."/>
            <person name="Ivanova N."/>
            <person name="Chen A."/>
            <person name="Palaniappan K."/>
            <person name="Chain P."/>
            <person name="D'haeseleer P."/>
            <person name="Goker M."/>
            <person name="Bristow J."/>
            <person name="Eisen J.A."/>
            <person name="Markowitz V."/>
            <person name="Hugenholtz P."/>
            <person name="Rohde M."/>
            <person name="Klenk H.P."/>
            <person name="Kyrpides N.C."/>
        </authorList>
    </citation>
    <scope>NUCLEOTIDE SEQUENCE [LARGE SCALE GENOMIC DNA]</scope>
    <source>
        <strain evidence="11">ATCC 700683 / DSM 15641 / 12-3</strain>
    </source>
</reference>
<keyword evidence="3 8" id="KW-0732">Signal</keyword>